<protein>
    <submittedName>
        <fullName evidence="2">Uncharacterized protein</fullName>
    </submittedName>
</protein>
<feature type="region of interest" description="Disordered" evidence="1">
    <location>
        <begin position="67"/>
        <end position="106"/>
    </location>
</feature>
<evidence type="ECO:0000313" key="2">
    <source>
        <dbReference type="EMBL" id="CAD7239338.1"/>
    </source>
</evidence>
<feature type="compositionally biased region" description="Polar residues" evidence="1">
    <location>
        <begin position="67"/>
        <end position="90"/>
    </location>
</feature>
<feature type="non-terminal residue" evidence="2">
    <location>
        <position position="1"/>
    </location>
</feature>
<dbReference type="AlphaFoldDB" id="A0A7R8WW70"/>
<organism evidence="2">
    <name type="scientific">Cyprideis torosa</name>
    <dbReference type="NCBI Taxonomy" id="163714"/>
    <lineage>
        <taxon>Eukaryota</taxon>
        <taxon>Metazoa</taxon>
        <taxon>Ecdysozoa</taxon>
        <taxon>Arthropoda</taxon>
        <taxon>Crustacea</taxon>
        <taxon>Oligostraca</taxon>
        <taxon>Ostracoda</taxon>
        <taxon>Podocopa</taxon>
        <taxon>Podocopida</taxon>
        <taxon>Cytherocopina</taxon>
        <taxon>Cytheroidea</taxon>
        <taxon>Cytherideidae</taxon>
        <taxon>Cyprideis</taxon>
    </lineage>
</organism>
<dbReference type="EMBL" id="OB722878">
    <property type="protein sequence ID" value="CAD7239338.1"/>
    <property type="molecule type" value="Genomic_DNA"/>
</dbReference>
<reference evidence="2" key="1">
    <citation type="submission" date="2020-11" db="EMBL/GenBank/DDBJ databases">
        <authorList>
            <person name="Tran Van P."/>
        </authorList>
    </citation>
    <scope>NUCLEOTIDE SEQUENCE</scope>
</reference>
<dbReference type="InterPro" id="IPR011009">
    <property type="entry name" value="Kinase-like_dom_sf"/>
</dbReference>
<dbReference type="Gene3D" id="1.10.510.10">
    <property type="entry name" value="Transferase(Phosphotransferase) domain 1"/>
    <property type="match status" value="1"/>
</dbReference>
<proteinExistence type="predicted"/>
<gene>
    <name evidence="2" type="ORF">CTOB1V02_LOCUS17153</name>
</gene>
<dbReference type="SUPFAM" id="SSF56112">
    <property type="entry name" value="Protein kinase-like (PK-like)"/>
    <property type="match status" value="1"/>
</dbReference>
<name>A0A7R8WW70_9CRUS</name>
<sequence length="131" mass="14442">MQVLTAIMRDERPQIPNDFPEALKPLLEKGWSKDPLQRPPLTHFREALQKISADLEKGLAKKTAAQLKSLTLGTPSPESNPGASEANRPSPTHRMSFAGASATSTDEGLEGNICQFCGAQFKNSREFWIHK</sequence>
<evidence type="ECO:0000256" key="1">
    <source>
        <dbReference type="SAM" id="MobiDB-lite"/>
    </source>
</evidence>
<accession>A0A7R8WW70</accession>